<evidence type="ECO:0000256" key="3">
    <source>
        <dbReference type="ARBA" id="ARBA00022723"/>
    </source>
</evidence>
<dbReference type="GO" id="GO:0003723">
    <property type="term" value="F:RNA binding"/>
    <property type="evidence" value="ECO:0007669"/>
    <property type="project" value="TreeGrafter"/>
</dbReference>
<keyword evidence="7" id="KW-0539">Nucleus</keyword>
<feature type="compositionally biased region" description="Basic and acidic residues" evidence="9">
    <location>
        <begin position="131"/>
        <end position="143"/>
    </location>
</feature>
<dbReference type="PANTHER" id="PTHR46543:SF1">
    <property type="entry name" value="ZINC FINGER CCHC DOMAIN-CONTAINING PROTEIN 7"/>
    <property type="match status" value="1"/>
</dbReference>
<sequence>MSSRAVEVIDLTESAPQSPLHIKTVASPALCDSSLVKSRRVVRRRKRSRTEPTSSEVTPILVSDGEEPTSPSFGITSVRKLRLRSKRKLKLLEDGEVTNDGEGGHNSLATGQMNSVPTNGSVDSLGHKSPQRNDRISHEDSRRPLTPSSASLFYLDDQPDPFPALPVEEPANAETAELSNSDVLLLPDHVKVNTPGWRVPVVAEASTLIESDEEEFIHYADGYETQNNGARYYDEPEDVGERRAHYVCCQCGVEGDHKSADCPVVICLTCGAHDEHSTRGCPIVKTCFNCGLKGHINKDCPNRFTARRLMNREFYDDCGRCGSDLHSIKECPTLWRIYEYVDDAEREATLRMRKEKENLRIGQGGEGYIGDDLWCYNCGEDDHLGDDCDEALRPPDFPKEPSAFGSHNIMSGPFADLLSNVSRRHNHEREWEVTGKFDDGHGFAGPSDVGKRGRDKERERMRRREEEVQQVHDDDDDWFGSRLQSAARTHPRPLAQDKKKAIQRMVFEFRDASEKQRPADNLLARISSHSIDKDKDRGNRNRDHDRRSGKSSRSHHSRDYKSDGKPKRDREHERERNRTRDRDYDRDHYRARDPGRLNRDVNRLDEGRSGQRYHGGYSR</sequence>
<feature type="region of interest" description="Disordered" evidence="9">
    <location>
        <begin position="40"/>
        <end position="73"/>
    </location>
</feature>
<dbReference type="SMART" id="SM00343">
    <property type="entry name" value="ZnF_C2HC"/>
    <property type="match status" value="5"/>
</dbReference>
<keyword evidence="3" id="KW-0479">Metal-binding</keyword>
<evidence type="ECO:0000256" key="2">
    <source>
        <dbReference type="ARBA" id="ARBA00022664"/>
    </source>
</evidence>
<dbReference type="GO" id="GO:0071036">
    <property type="term" value="P:nuclear polyadenylation-dependent snoRNA catabolic process"/>
    <property type="evidence" value="ECO:0007669"/>
    <property type="project" value="TreeGrafter"/>
</dbReference>
<dbReference type="Proteomes" id="UP000308199">
    <property type="component" value="Unassembled WGS sequence"/>
</dbReference>
<dbReference type="GO" id="GO:0071035">
    <property type="term" value="P:nuclear polyadenylation-dependent rRNA catabolic process"/>
    <property type="evidence" value="ECO:0007669"/>
    <property type="project" value="TreeGrafter"/>
</dbReference>
<keyword evidence="5 8" id="KW-0863">Zinc-finger</keyword>
<dbReference type="GO" id="GO:0006397">
    <property type="term" value="P:mRNA processing"/>
    <property type="evidence" value="ECO:0007669"/>
    <property type="project" value="UniProtKB-KW"/>
</dbReference>
<evidence type="ECO:0000313" key="12">
    <source>
        <dbReference type="Proteomes" id="UP000308199"/>
    </source>
</evidence>
<keyword evidence="12" id="KW-1185">Reference proteome</keyword>
<dbReference type="Pfam" id="PF00098">
    <property type="entry name" value="zf-CCHC"/>
    <property type="match status" value="2"/>
</dbReference>
<dbReference type="OrthoDB" id="7608935at2759"/>
<feature type="domain" description="CCHC-type" evidence="10">
    <location>
        <begin position="287"/>
        <end position="302"/>
    </location>
</feature>
<organism evidence="11 12">
    <name type="scientific">Phellinidium pouzarii</name>
    <dbReference type="NCBI Taxonomy" id="167371"/>
    <lineage>
        <taxon>Eukaryota</taxon>
        <taxon>Fungi</taxon>
        <taxon>Dikarya</taxon>
        <taxon>Basidiomycota</taxon>
        <taxon>Agaricomycotina</taxon>
        <taxon>Agaricomycetes</taxon>
        <taxon>Hymenochaetales</taxon>
        <taxon>Hymenochaetaceae</taxon>
        <taxon>Phellinidium</taxon>
    </lineage>
</organism>
<feature type="compositionally biased region" description="Basic and acidic residues" evidence="9">
    <location>
        <begin position="557"/>
        <end position="609"/>
    </location>
</feature>
<feature type="region of interest" description="Disordered" evidence="9">
    <location>
        <begin position="94"/>
        <end position="167"/>
    </location>
</feature>
<evidence type="ECO:0000259" key="10">
    <source>
        <dbReference type="PROSITE" id="PS50158"/>
    </source>
</evidence>
<comment type="caution">
    <text evidence="11">The sequence shown here is derived from an EMBL/GenBank/DDBJ whole genome shotgun (WGS) entry which is preliminary data.</text>
</comment>
<dbReference type="GO" id="GO:0071031">
    <property type="term" value="P:nuclear mRNA surveillance of mRNA 3'-end processing"/>
    <property type="evidence" value="ECO:0007669"/>
    <property type="project" value="TreeGrafter"/>
</dbReference>
<proteinExistence type="predicted"/>
<feature type="domain" description="CCHC-type" evidence="10">
    <location>
        <begin position="375"/>
        <end position="390"/>
    </location>
</feature>
<evidence type="ECO:0000256" key="7">
    <source>
        <dbReference type="ARBA" id="ARBA00023242"/>
    </source>
</evidence>
<feature type="compositionally biased region" description="Basic and acidic residues" evidence="9">
    <location>
        <begin position="449"/>
        <end position="472"/>
    </location>
</feature>
<dbReference type="PANTHER" id="PTHR46543">
    <property type="entry name" value="ZINC FINGER CCHC DOMAIN-CONTAINING PROTEIN 7"/>
    <property type="match status" value="1"/>
</dbReference>
<dbReference type="InterPro" id="IPR001878">
    <property type="entry name" value="Znf_CCHC"/>
</dbReference>
<protein>
    <recommendedName>
        <fullName evidence="10">CCHC-type domain-containing protein</fullName>
    </recommendedName>
</protein>
<dbReference type="EMBL" id="SGPK01000001">
    <property type="protein sequence ID" value="THH12398.1"/>
    <property type="molecule type" value="Genomic_DNA"/>
</dbReference>
<evidence type="ECO:0000256" key="1">
    <source>
        <dbReference type="ARBA" id="ARBA00004123"/>
    </source>
</evidence>
<dbReference type="GO" id="GO:0071038">
    <property type="term" value="P:TRAMP-dependent tRNA surveillance pathway"/>
    <property type="evidence" value="ECO:0007669"/>
    <property type="project" value="TreeGrafter"/>
</dbReference>
<evidence type="ECO:0000256" key="8">
    <source>
        <dbReference type="PROSITE-ProRule" id="PRU00047"/>
    </source>
</evidence>
<dbReference type="InterPro" id="IPR051644">
    <property type="entry name" value="TRAMP_AT-DNA-binding"/>
</dbReference>
<evidence type="ECO:0000256" key="4">
    <source>
        <dbReference type="ARBA" id="ARBA00022737"/>
    </source>
</evidence>
<feature type="region of interest" description="Disordered" evidence="9">
    <location>
        <begin position="512"/>
        <end position="619"/>
    </location>
</feature>
<keyword evidence="2" id="KW-0507">mRNA processing</keyword>
<dbReference type="GO" id="GO:0071039">
    <property type="term" value="P:nuclear polyadenylation-dependent CUT catabolic process"/>
    <property type="evidence" value="ECO:0007669"/>
    <property type="project" value="TreeGrafter"/>
</dbReference>
<dbReference type="Gene3D" id="4.10.60.10">
    <property type="entry name" value="Zinc finger, CCHC-type"/>
    <property type="match status" value="2"/>
</dbReference>
<gene>
    <name evidence="11" type="ORF">EW145_g60</name>
</gene>
<dbReference type="GO" id="GO:0071037">
    <property type="term" value="P:nuclear polyadenylation-dependent snRNA catabolic process"/>
    <property type="evidence" value="ECO:0007669"/>
    <property type="project" value="TreeGrafter"/>
</dbReference>
<dbReference type="AlphaFoldDB" id="A0A4S4LLS2"/>
<accession>A0A4S4LLS2</accession>
<evidence type="ECO:0000256" key="5">
    <source>
        <dbReference type="ARBA" id="ARBA00022771"/>
    </source>
</evidence>
<dbReference type="PROSITE" id="PS50158">
    <property type="entry name" value="ZF_CCHC"/>
    <property type="match status" value="2"/>
</dbReference>
<dbReference type="InterPro" id="IPR036875">
    <property type="entry name" value="Znf_CCHC_sf"/>
</dbReference>
<feature type="compositionally biased region" description="Polar residues" evidence="9">
    <location>
        <begin position="107"/>
        <end position="122"/>
    </location>
</feature>
<feature type="region of interest" description="Disordered" evidence="9">
    <location>
        <begin position="436"/>
        <end position="478"/>
    </location>
</feature>
<dbReference type="GO" id="GO:0008270">
    <property type="term" value="F:zinc ion binding"/>
    <property type="evidence" value="ECO:0007669"/>
    <property type="project" value="UniProtKB-KW"/>
</dbReference>
<comment type="subcellular location">
    <subcellularLocation>
        <location evidence="1">Nucleus</location>
    </subcellularLocation>
</comment>
<keyword evidence="6" id="KW-0862">Zinc</keyword>
<feature type="compositionally biased region" description="Basic and acidic residues" evidence="9">
    <location>
        <begin position="530"/>
        <end position="548"/>
    </location>
</feature>
<dbReference type="SUPFAM" id="SSF57756">
    <property type="entry name" value="Retrovirus zinc finger-like domains"/>
    <property type="match status" value="1"/>
</dbReference>
<name>A0A4S4LLS2_9AGAM</name>
<evidence type="ECO:0000313" key="11">
    <source>
        <dbReference type="EMBL" id="THH12398.1"/>
    </source>
</evidence>
<keyword evidence="4" id="KW-0677">Repeat</keyword>
<evidence type="ECO:0000256" key="9">
    <source>
        <dbReference type="SAM" id="MobiDB-lite"/>
    </source>
</evidence>
<evidence type="ECO:0000256" key="6">
    <source>
        <dbReference type="ARBA" id="ARBA00022833"/>
    </source>
</evidence>
<dbReference type="GO" id="GO:0031499">
    <property type="term" value="C:TRAMP complex"/>
    <property type="evidence" value="ECO:0007669"/>
    <property type="project" value="TreeGrafter"/>
</dbReference>
<reference evidence="11 12" key="1">
    <citation type="submission" date="2019-02" db="EMBL/GenBank/DDBJ databases">
        <title>Genome sequencing of the rare red list fungi Phellinidium pouzarii.</title>
        <authorList>
            <person name="Buettner E."/>
            <person name="Kellner H."/>
        </authorList>
    </citation>
    <scope>NUCLEOTIDE SEQUENCE [LARGE SCALE GENOMIC DNA]</scope>
    <source>
        <strain evidence="11 12">DSM 108285</strain>
    </source>
</reference>